<dbReference type="EMBL" id="SMFL01000012">
    <property type="protein sequence ID" value="TDE11366.1"/>
    <property type="molecule type" value="Genomic_DNA"/>
</dbReference>
<dbReference type="AlphaFoldDB" id="A0A4R5DCA9"/>
<feature type="region of interest" description="Disordered" evidence="1">
    <location>
        <begin position="188"/>
        <end position="207"/>
    </location>
</feature>
<dbReference type="Proteomes" id="UP000294850">
    <property type="component" value="Unassembled WGS sequence"/>
</dbReference>
<evidence type="ECO:0000313" key="3">
    <source>
        <dbReference type="Proteomes" id="UP000294850"/>
    </source>
</evidence>
<keyword evidence="3" id="KW-1185">Reference proteome</keyword>
<evidence type="ECO:0000256" key="1">
    <source>
        <dbReference type="SAM" id="MobiDB-lite"/>
    </source>
</evidence>
<proteinExistence type="predicted"/>
<dbReference type="OrthoDB" id="949994at2"/>
<accession>A0A4R5DCA9</accession>
<gene>
    <name evidence="2" type="ORF">E0F88_26005</name>
</gene>
<comment type="caution">
    <text evidence="2">The sequence shown here is derived from an EMBL/GenBank/DDBJ whole genome shotgun (WGS) entry which is preliminary data.</text>
</comment>
<reference evidence="2 3" key="1">
    <citation type="submission" date="2019-03" db="EMBL/GenBank/DDBJ databases">
        <title>Dyadobacter AR-3-6 sp. nov., isolated from arctic soil.</title>
        <authorList>
            <person name="Chaudhary D.K."/>
        </authorList>
    </citation>
    <scope>NUCLEOTIDE SEQUENCE [LARGE SCALE GENOMIC DNA]</scope>
    <source>
        <strain evidence="2 3">AR-3-6</strain>
    </source>
</reference>
<organism evidence="2 3">
    <name type="scientific">Dyadobacter psychrotolerans</name>
    <dbReference type="NCBI Taxonomy" id="2541721"/>
    <lineage>
        <taxon>Bacteria</taxon>
        <taxon>Pseudomonadati</taxon>
        <taxon>Bacteroidota</taxon>
        <taxon>Cytophagia</taxon>
        <taxon>Cytophagales</taxon>
        <taxon>Spirosomataceae</taxon>
        <taxon>Dyadobacter</taxon>
    </lineage>
</organism>
<protein>
    <recommendedName>
        <fullName evidence="4">DUF4105 domain-containing protein</fullName>
    </recommendedName>
</protein>
<name>A0A4R5DCA9_9BACT</name>
<evidence type="ECO:0008006" key="4">
    <source>
        <dbReference type="Google" id="ProtNLM"/>
    </source>
</evidence>
<dbReference type="RefSeq" id="WP_131961213.1">
    <property type="nucleotide sequence ID" value="NZ_SMFL01000012.1"/>
</dbReference>
<evidence type="ECO:0000313" key="2">
    <source>
        <dbReference type="EMBL" id="TDE11366.1"/>
    </source>
</evidence>
<sequence>MLLGPKNPIDPSQKLECFGTVPSDRKYKYSITLYVDQPYANTRKIANFNPFQDPQRRAGHTYFGLERNDSNSGETIRVVMGFYVQSELTAVTGVYTGGAWGDDGGTDYDVSLTINDITASDFKDIIYRLKSPVVPQYHLADMYCTTLACDLFLPYEVLPLGRGQIGPLGSGQNPADLGQDLRERASQYGSRLTTGDNLKSPSTTNCN</sequence>